<evidence type="ECO:0000313" key="7">
    <source>
        <dbReference type="EMBL" id="KAF2481376.1"/>
    </source>
</evidence>
<dbReference type="OrthoDB" id="1663137at2759"/>
<keyword evidence="2" id="KW-0285">Flavoprotein</keyword>
<protein>
    <recommendedName>
        <fullName evidence="6">NADH:flavin oxidoreductase/NADH oxidase N-terminal domain-containing protein</fullName>
    </recommendedName>
</protein>
<evidence type="ECO:0000259" key="6">
    <source>
        <dbReference type="Pfam" id="PF00724"/>
    </source>
</evidence>
<comment type="similarity">
    <text evidence="1">Belongs to the NADH:flavin oxidoreductase/NADH oxidase family.</text>
</comment>
<accession>A0A6A6PNK2</accession>
<keyword evidence="8" id="KW-1185">Reference proteome</keyword>
<dbReference type="AlphaFoldDB" id="A0A6A6PNK2"/>
<organism evidence="7 8">
    <name type="scientific">Neohortaea acidophila</name>
    <dbReference type="NCBI Taxonomy" id="245834"/>
    <lineage>
        <taxon>Eukaryota</taxon>
        <taxon>Fungi</taxon>
        <taxon>Dikarya</taxon>
        <taxon>Ascomycota</taxon>
        <taxon>Pezizomycotina</taxon>
        <taxon>Dothideomycetes</taxon>
        <taxon>Dothideomycetidae</taxon>
        <taxon>Mycosphaerellales</taxon>
        <taxon>Teratosphaeriaceae</taxon>
        <taxon>Neohortaea</taxon>
    </lineage>
</organism>
<name>A0A6A6PNK2_9PEZI</name>
<dbReference type="Proteomes" id="UP000799767">
    <property type="component" value="Unassembled WGS sequence"/>
</dbReference>
<dbReference type="GeneID" id="54478453"/>
<feature type="domain" description="NADH:flavin oxidoreductase/NADH oxidase N-terminal" evidence="6">
    <location>
        <begin position="154"/>
        <end position="417"/>
    </location>
</feature>
<keyword evidence="4" id="KW-0560">Oxidoreductase</keyword>
<dbReference type="PANTHER" id="PTHR43656:SF5">
    <property type="entry name" value="NADH:FLAVIN OXIDOREDUCTASE_NADH OXIDASE N-TERMINAL DOMAIN-CONTAINING PROTEIN"/>
    <property type="match status" value="1"/>
</dbReference>
<dbReference type="EMBL" id="MU001638">
    <property type="protein sequence ID" value="KAF2481376.1"/>
    <property type="molecule type" value="Genomic_DNA"/>
</dbReference>
<dbReference type="GO" id="GO:0016491">
    <property type="term" value="F:oxidoreductase activity"/>
    <property type="evidence" value="ECO:0007669"/>
    <property type="project" value="UniProtKB-KW"/>
</dbReference>
<evidence type="ECO:0000313" key="8">
    <source>
        <dbReference type="Proteomes" id="UP000799767"/>
    </source>
</evidence>
<dbReference type="PANTHER" id="PTHR43656">
    <property type="entry name" value="BINDING OXIDOREDUCTASE, PUTATIVE (AFU_ORTHOLOGUE AFUA_2G08260)-RELATED"/>
    <property type="match status" value="1"/>
</dbReference>
<evidence type="ECO:0000256" key="4">
    <source>
        <dbReference type="ARBA" id="ARBA00023002"/>
    </source>
</evidence>
<dbReference type="GO" id="GO:0010181">
    <property type="term" value="F:FMN binding"/>
    <property type="evidence" value="ECO:0007669"/>
    <property type="project" value="InterPro"/>
</dbReference>
<dbReference type="RefSeq" id="XP_033587946.1">
    <property type="nucleotide sequence ID" value="XM_033737451.1"/>
</dbReference>
<gene>
    <name evidence="7" type="ORF">BDY17DRAFT_326071</name>
</gene>
<sequence>MATNSYTAPAPKQPGNTKSEAEHYQHESTQGARGEGLLRVKGEKVDIAPLQQSITFPFSGRTAKNRFLKAPMTERLCHWNKDGEDINARGLPSEEYTHLYKRWGEGEIGVIVAGVYMGSSRFSGYLRLLSPGNMMTTYDAVEAFGNPILPDDHDGRVAAFKKVTDAAKAHGSLIVSQLSHPGRQGSAALNPNPVSASDVQLEIAWAGNSFAKPRALTVPEIKEIVKQWGEAAYLCHKAGFDGVQIHCAHGYLLAQFLALTTNKRTDEYGGSFDNRCRIIFEIIAEVKRRVPDPTFIICVKLNSVEFQPGGQTPEDCRNLCVKLEAAGIDFVDLSGGTFEGRAFEHKKESTKARESYFIEFAELLRPLLKKTKVYVTGGFRSARGMAKAIEEGACDGIGMGRPLGAEPYLCKEILEGRVQGAIENFVPLPQNTQATGSQLHQVGHGHRLISDWSDQAEVKRWVEAFEKETKRKESILPKVDSSGYPQIQAQTGFEYVR</sequence>
<dbReference type="CDD" id="cd04733">
    <property type="entry name" value="OYE_like_2_FMN"/>
    <property type="match status" value="1"/>
</dbReference>
<dbReference type="InterPro" id="IPR013785">
    <property type="entry name" value="Aldolase_TIM"/>
</dbReference>
<dbReference type="Pfam" id="PF00724">
    <property type="entry name" value="Oxidored_FMN"/>
    <property type="match status" value="1"/>
</dbReference>
<dbReference type="InterPro" id="IPR051799">
    <property type="entry name" value="NADH_flavin_oxidoreductase"/>
</dbReference>
<evidence type="ECO:0000256" key="2">
    <source>
        <dbReference type="ARBA" id="ARBA00022630"/>
    </source>
</evidence>
<reference evidence="7" key="1">
    <citation type="journal article" date="2020" name="Stud. Mycol.">
        <title>101 Dothideomycetes genomes: a test case for predicting lifestyles and emergence of pathogens.</title>
        <authorList>
            <person name="Haridas S."/>
            <person name="Albert R."/>
            <person name="Binder M."/>
            <person name="Bloem J."/>
            <person name="Labutti K."/>
            <person name="Salamov A."/>
            <person name="Andreopoulos B."/>
            <person name="Baker S."/>
            <person name="Barry K."/>
            <person name="Bills G."/>
            <person name="Bluhm B."/>
            <person name="Cannon C."/>
            <person name="Castanera R."/>
            <person name="Culley D."/>
            <person name="Daum C."/>
            <person name="Ezra D."/>
            <person name="Gonzalez J."/>
            <person name="Henrissat B."/>
            <person name="Kuo A."/>
            <person name="Liang C."/>
            <person name="Lipzen A."/>
            <person name="Lutzoni F."/>
            <person name="Magnuson J."/>
            <person name="Mondo S."/>
            <person name="Nolan M."/>
            <person name="Ohm R."/>
            <person name="Pangilinan J."/>
            <person name="Park H.-J."/>
            <person name="Ramirez L."/>
            <person name="Alfaro M."/>
            <person name="Sun H."/>
            <person name="Tritt A."/>
            <person name="Yoshinaga Y."/>
            <person name="Zwiers L.-H."/>
            <person name="Turgeon B."/>
            <person name="Goodwin S."/>
            <person name="Spatafora J."/>
            <person name="Crous P."/>
            <person name="Grigoriev I."/>
        </authorList>
    </citation>
    <scope>NUCLEOTIDE SEQUENCE</scope>
    <source>
        <strain evidence="7">CBS 113389</strain>
    </source>
</reference>
<evidence type="ECO:0000256" key="3">
    <source>
        <dbReference type="ARBA" id="ARBA00022643"/>
    </source>
</evidence>
<feature type="region of interest" description="Disordered" evidence="5">
    <location>
        <begin position="1"/>
        <end position="35"/>
    </location>
</feature>
<dbReference type="Gene3D" id="3.20.20.70">
    <property type="entry name" value="Aldolase class I"/>
    <property type="match status" value="1"/>
</dbReference>
<evidence type="ECO:0000256" key="5">
    <source>
        <dbReference type="SAM" id="MobiDB-lite"/>
    </source>
</evidence>
<dbReference type="SUPFAM" id="SSF51395">
    <property type="entry name" value="FMN-linked oxidoreductases"/>
    <property type="match status" value="1"/>
</dbReference>
<evidence type="ECO:0000256" key="1">
    <source>
        <dbReference type="ARBA" id="ARBA00005979"/>
    </source>
</evidence>
<proteinExistence type="inferred from homology"/>
<keyword evidence="3" id="KW-0288">FMN</keyword>
<dbReference type="InterPro" id="IPR001155">
    <property type="entry name" value="OxRdtase_FMN_N"/>
</dbReference>